<evidence type="ECO:0000313" key="6">
    <source>
        <dbReference type="EMBL" id="TGY34485.1"/>
    </source>
</evidence>
<comment type="subcellular location">
    <subcellularLocation>
        <location evidence="1">Endomembrane system</location>
        <topology evidence="1">Multi-pass membrane protein</topology>
    </subcellularLocation>
</comment>
<keyword evidence="2 5" id="KW-0812">Transmembrane</keyword>
<keyword evidence="4 5" id="KW-0472">Membrane</keyword>
<dbReference type="Gene3D" id="1.20.120.1630">
    <property type="match status" value="1"/>
</dbReference>
<dbReference type="AlphaFoldDB" id="A0A4S2D0K1"/>
<organism evidence="6 7">
    <name type="scientific">Stenotrophomonas maltophilia</name>
    <name type="common">Pseudomonas maltophilia</name>
    <name type="synonym">Xanthomonas maltophilia</name>
    <dbReference type="NCBI Taxonomy" id="40324"/>
    <lineage>
        <taxon>Bacteria</taxon>
        <taxon>Pseudomonadati</taxon>
        <taxon>Pseudomonadota</taxon>
        <taxon>Gammaproteobacteria</taxon>
        <taxon>Lysobacterales</taxon>
        <taxon>Lysobacteraceae</taxon>
        <taxon>Stenotrophomonas</taxon>
        <taxon>Stenotrophomonas maltophilia group</taxon>
    </lineage>
</organism>
<keyword evidence="6" id="KW-0489">Methyltransferase</keyword>
<dbReference type="PANTHER" id="PTHR43847">
    <property type="entry name" value="BLL3993 PROTEIN"/>
    <property type="match status" value="1"/>
</dbReference>
<name>A0A4S2D0K1_STEMA</name>
<dbReference type="EMBL" id="SRYW01000006">
    <property type="protein sequence ID" value="TGY34485.1"/>
    <property type="molecule type" value="Genomic_DNA"/>
</dbReference>
<dbReference type="InterPro" id="IPR007318">
    <property type="entry name" value="Phopholipid_MeTrfase"/>
</dbReference>
<dbReference type="Proteomes" id="UP000306631">
    <property type="component" value="Unassembled WGS sequence"/>
</dbReference>
<evidence type="ECO:0000256" key="5">
    <source>
        <dbReference type="SAM" id="Phobius"/>
    </source>
</evidence>
<dbReference type="GO" id="GO:0032259">
    <property type="term" value="P:methylation"/>
    <property type="evidence" value="ECO:0007669"/>
    <property type="project" value="UniProtKB-KW"/>
</dbReference>
<accession>A0A4S2D0K1</accession>
<gene>
    <name evidence="6" type="ORF">E5352_08545</name>
</gene>
<keyword evidence="3 5" id="KW-1133">Transmembrane helix</keyword>
<feature type="transmembrane region" description="Helical" evidence="5">
    <location>
        <begin position="92"/>
        <end position="122"/>
    </location>
</feature>
<dbReference type="PANTHER" id="PTHR43847:SF1">
    <property type="entry name" value="BLL3993 PROTEIN"/>
    <property type="match status" value="1"/>
</dbReference>
<protein>
    <submittedName>
        <fullName evidence="6">Isoprenylcysteine carboxylmethyltransferase family protein</fullName>
    </submittedName>
</protein>
<dbReference type="GO" id="GO:0012505">
    <property type="term" value="C:endomembrane system"/>
    <property type="evidence" value="ECO:0007669"/>
    <property type="project" value="UniProtKB-SubCell"/>
</dbReference>
<dbReference type="OrthoDB" id="9811969at2"/>
<sequence>MHWLETRIPPPIVMLLLGLAALGVARCAPAFAVDVPLQTALAIGVAMLGLVLNLLPKRAFRRAGTTVNPLRPAASTQLVTLGIYRYTRNPMYLGHALILAGWTLHLGNALAMIALPAFVLFVTRFQIQPEERALAQRFPDYASYCRRVRRWL</sequence>
<dbReference type="InterPro" id="IPR052527">
    <property type="entry name" value="Metal_cation-efflux_comp"/>
</dbReference>
<dbReference type="RefSeq" id="WP_017357173.1">
    <property type="nucleotide sequence ID" value="NZ_SRYW01000006.1"/>
</dbReference>
<dbReference type="Pfam" id="PF04191">
    <property type="entry name" value="PEMT"/>
    <property type="match status" value="1"/>
</dbReference>
<evidence type="ECO:0000256" key="2">
    <source>
        <dbReference type="ARBA" id="ARBA00022692"/>
    </source>
</evidence>
<evidence type="ECO:0000313" key="7">
    <source>
        <dbReference type="Proteomes" id="UP000306631"/>
    </source>
</evidence>
<dbReference type="GO" id="GO:0008168">
    <property type="term" value="F:methyltransferase activity"/>
    <property type="evidence" value="ECO:0007669"/>
    <property type="project" value="UniProtKB-KW"/>
</dbReference>
<comment type="caution">
    <text evidence="6">The sequence shown here is derived from an EMBL/GenBank/DDBJ whole genome shotgun (WGS) entry which is preliminary data.</text>
</comment>
<evidence type="ECO:0000256" key="4">
    <source>
        <dbReference type="ARBA" id="ARBA00023136"/>
    </source>
</evidence>
<proteinExistence type="predicted"/>
<keyword evidence="6" id="KW-0808">Transferase</keyword>
<evidence type="ECO:0000256" key="1">
    <source>
        <dbReference type="ARBA" id="ARBA00004127"/>
    </source>
</evidence>
<evidence type="ECO:0000256" key="3">
    <source>
        <dbReference type="ARBA" id="ARBA00022989"/>
    </source>
</evidence>
<feature type="transmembrane region" description="Helical" evidence="5">
    <location>
        <begin position="37"/>
        <end position="55"/>
    </location>
</feature>
<reference evidence="6 7" key="1">
    <citation type="submission" date="2019-04" db="EMBL/GenBank/DDBJ databases">
        <title>Microbes associate with the intestines of laboratory mice.</title>
        <authorList>
            <person name="Navarre W."/>
            <person name="Wong E."/>
            <person name="Huang K."/>
            <person name="Tropini C."/>
            <person name="Ng K."/>
            <person name="Yu B."/>
        </authorList>
    </citation>
    <scope>NUCLEOTIDE SEQUENCE [LARGE SCALE GENOMIC DNA]</scope>
    <source>
        <strain evidence="6 7">NM62_B4-13</strain>
    </source>
</reference>